<feature type="domain" description="N-acetyltransferase" evidence="1">
    <location>
        <begin position="1"/>
        <end position="142"/>
    </location>
</feature>
<dbReference type="InterPro" id="IPR039143">
    <property type="entry name" value="GNPNAT1-like"/>
</dbReference>
<dbReference type="SUPFAM" id="SSF55729">
    <property type="entry name" value="Acyl-CoA N-acyltransferases (Nat)"/>
    <property type="match status" value="1"/>
</dbReference>
<dbReference type="RefSeq" id="WP_209527386.1">
    <property type="nucleotide sequence ID" value="NZ_JAEEGA010000006.1"/>
</dbReference>
<gene>
    <name evidence="2" type="ORF">I6N95_10520</name>
</gene>
<dbReference type="GO" id="GO:0008080">
    <property type="term" value="F:N-acetyltransferase activity"/>
    <property type="evidence" value="ECO:0007669"/>
    <property type="project" value="TreeGrafter"/>
</dbReference>
<proteinExistence type="predicted"/>
<dbReference type="Gene3D" id="3.40.630.30">
    <property type="match status" value="1"/>
</dbReference>
<evidence type="ECO:0000313" key="2">
    <source>
        <dbReference type="EMBL" id="MBP1041439.1"/>
    </source>
</evidence>
<sequence length="142" mass="16221">MTVRYTEDLTTSIYQDALTIRRDVFIKEQGVSEAIEIEGEEGCLHFVLYHNERPLATCRLLKKDSRIAKLQRMAVLKEGRGHQFGRELMVAAEKIAADHGFHKIILGAQNTAIGFYEKLGYQVEGDEFLDADIPHHMMEKTL</sequence>
<dbReference type="CDD" id="cd04301">
    <property type="entry name" value="NAT_SF"/>
    <property type="match status" value="1"/>
</dbReference>
<dbReference type="AlphaFoldDB" id="A0A940PAI2"/>
<protein>
    <submittedName>
        <fullName evidence="2">GNAT family N-acetyltransferase</fullName>
    </submittedName>
</protein>
<dbReference type="Proteomes" id="UP000674938">
    <property type="component" value="Unassembled WGS sequence"/>
</dbReference>
<comment type="caution">
    <text evidence="2">The sequence shown here is derived from an EMBL/GenBank/DDBJ whole genome shotgun (WGS) entry which is preliminary data.</text>
</comment>
<evidence type="ECO:0000313" key="3">
    <source>
        <dbReference type="Proteomes" id="UP000674938"/>
    </source>
</evidence>
<dbReference type="InterPro" id="IPR016181">
    <property type="entry name" value="Acyl_CoA_acyltransferase"/>
</dbReference>
<dbReference type="EMBL" id="JAEEGA010000006">
    <property type="protein sequence ID" value="MBP1041439.1"/>
    <property type="molecule type" value="Genomic_DNA"/>
</dbReference>
<dbReference type="PANTHER" id="PTHR13355">
    <property type="entry name" value="GLUCOSAMINE 6-PHOSPHATE N-ACETYLTRANSFERASE"/>
    <property type="match status" value="1"/>
</dbReference>
<reference evidence="2" key="1">
    <citation type="submission" date="2020-12" db="EMBL/GenBank/DDBJ databases">
        <title>Vagococcus allomyrinae sp. nov. and Enterococcus lavae sp. nov., isolated from the larvae of Allomyrina dichotoma.</title>
        <authorList>
            <person name="Lee S.D."/>
        </authorList>
    </citation>
    <scope>NUCLEOTIDE SEQUENCE</scope>
    <source>
        <strain evidence="2">BWB3-3</strain>
    </source>
</reference>
<name>A0A940PAI2_9ENTE</name>
<dbReference type="InterPro" id="IPR000182">
    <property type="entry name" value="GNAT_dom"/>
</dbReference>
<organism evidence="2 3">
    <name type="scientific">Vagococcus allomyrinae</name>
    <dbReference type="NCBI Taxonomy" id="2794353"/>
    <lineage>
        <taxon>Bacteria</taxon>
        <taxon>Bacillati</taxon>
        <taxon>Bacillota</taxon>
        <taxon>Bacilli</taxon>
        <taxon>Lactobacillales</taxon>
        <taxon>Enterococcaceae</taxon>
        <taxon>Vagococcus</taxon>
    </lineage>
</organism>
<dbReference type="PROSITE" id="PS51186">
    <property type="entry name" value="GNAT"/>
    <property type="match status" value="1"/>
</dbReference>
<dbReference type="Pfam" id="PF13673">
    <property type="entry name" value="Acetyltransf_10"/>
    <property type="match status" value="1"/>
</dbReference>
<dbReference type="PANTHER" id="PTHR13355:SF22">
    <property type="entry name" value="SLL0786 PROTEIN"/>
    <property type="match status" value="1"/>
</dbReference>
<accession>A0A940PAI2</accession>
<evidence type="ECO:0000259" key="1">
    <source>
        <dbReference type="PROSITE" id="PS51186"/>
    </source>
</evidence>
<keyword evidence="3" id="KW-1185">Reference proteome</keyword>